<dbReference type="EMBL" id="KN818271">
    <property type="protein sequence ID" value="KIL62379.1"/>
    <property type="molecule type" value="Genomic_DNA"/>
</dbReference>
<dbReference type="HOGENOM" id="CLU_1337206_0_0_1"/>
<evidence type="ECO:0000313" key="1">
    <source>
        <dbReference type="EMBL" id="KIL62379.1"/>
    </source>
</evidence>
<organism evidence="1 2">
    <name type="scientific">Amanita muscaria (strain Koide BX008)</name>
    <dbReference type="NCBI Taxonomy" id="946122"/>
    <lineage>
        <taxon>Eukaryota</taxon>
        <taxon>Fungi</taxon>
        <taxon>Dikarya</taxon>
        <taxon>Basidiomycota</taxon>
        <taxon>Agaricomycotina</taxon>
        <taxon>Agaricomycetes</taxon>
        <taxon>Agaricomycetidae</taxon>
        <taxon>Agaricales</taxon>
        <taxon>Pluteineae</taxon>
        <taxon>Amanitaceae</taxon>
        <taxon>Amanita</taxon>
    </lineage>
</organism>
<keyword evidence="2" id="KW-1185">Reference proteome</keyword>
<name>A0A0C2T713_AMAMK</name>
<protein>
    <submittedName>
        <fullName evidence="1">Uncharacterized protein</fullName>
    </submittedName>
</protein>
<gene>
    <name evidence="1" type="ORF">M378DRAFT_1055486</name>
</gene>
<dbReference type="AlphaFoldDB" id="A0A0C2T713"/>
<accession>A0A0C2T713</accession>
<proteinExistence type="predicted"/>
<reference evidence="1 2" key="1">
    <citation type="submission" date="2014-04" db="EMBL/GenBank/DDBJ databases">
        <title>Evolutionary Origins and Diversification of the Mycorrhizal Mutualists.</title>
        <authorList>
            <consortium name="DOE Joint Genome Institute"/>
            <consortium name="Mycorrhizal Genomics Consortium"/>
            <person name="Kohler A."/>
            <person name="Kuo A."/>
            <person name="Nagy L.G."/>
            <person name="Floudas D."/>
            <person name="Copeland A."/>
            <person name="Barry K.W."/>
            <person name="Cichocki N."/>
            <person name="Veneault-Fourrey C."/>
            <person name="LaButti K."/>
            <person name="Lindquist E.A."/>
            <person name="Lipzen A."/>
            <person name="Lundell T."/>
            <person name="Morin E."/>
            <person name="Murat C."/>
            <person name="Riley R."/>
            <person name="Ohm R."/>
            <person name="Sun H."/>
            <person name="Tunlid A."/>
            <person name="Henrissat B."/>
            <person name="Grigoriev I.V."/>
            <person name="Hibbett D.S."/>
            <person name="Martin F."/>
        </authorList>
    </citation>
    <scope>NUCLEOTIDE SEQUENCE [LARGE SCALE GENOMIC DNA]</scope>
    <source>
        <strain evidence="1 2">Koide BX008</strain>
    </source>
</reference>
<dbReference type="InParanoid" id="A0A0C2T713"/>
<sequence>MNCLTTALKSVRVPATSERWQPCYPRRIMRKMSARPEEETIVLPLLLFRLVLDKSSQKTISRVDHPNAVVSKSKDAMVSSTSILASLKLCNPSPSKKKTTNKHLTTICLKANICTLCSTVLCRRRRSRGQGWEVLLFYPPYLIPYTFCICTCVGVPVLSTSPRRPTSYFDSASSPSTESRLGCVYARYHARGVCRRMCVRSATRE</sequence>
<dbReference type="Proteomes" id="UP000054549">
    <property type="component" value="Unassembled WGS sequence"/>
</dbReference>
<evidence type="ECO:0000313" key="2">
    <source>
        <dbReference type="Proteomes" id="UP000054549"/>
    </source>
</evidence>